<evidence type="ECO:0000313" key="3">
    <source>
        <dbReference type="Proteomes" id="UP001458880"/>
    </source>
</evidence>
<name>A0AAW1M0W7_POPJA</name>
<dbReference type="Proteomes" id="UP001458880">
    <property type="component" value="Unassembled WGS sequence"/>
</dbReference>
<dbReference type="AlphaFoldDB" id="A0AAW1M0W7"/>
<proteinExistence type="predicted"/>
<feature type="region of interest" description="Disordered" evidence="1">
    <location>
        <begin position="24"/>
        <end position="54"/>
    </location>
</feature>
<gene>
    <name evidence="2" type="ORF">QE152_g8912</name>
</gene>
<organism evidence="2 3">
    <name type="scientific">Popillia japonica</name>
    <name type="common">Japanese beetle</name>
    <dbReference type="NCBI Taxonomy" id="7064"/>
    <lineage>
        <taxon>Eukaryota</taxon>
        <taxon>Metazoa</taxon>
        <taxon>Ecdysozoa</taxon>
        <taxon>Arthropoda</taxon>
        <taxon>Hexapoda</taxon>
        <taxon>Insecta</taxon>
        <taxon>Pterygota</taxon>
        <taxon>Neoptera</taxon>
        <taxon>Endopterygota</taxon>
        <taxon>Coleoptera</taxon>
        <taxon>Polyphaga</taxon>
        <taxon>Scarabaeiformia</taxon>
        <taxon>Scarabaeidae</taxon>
        <taxon>Rutelinae</taxon>
        <taxon>Popillia</taxon>
    </lineage>
</organism>
<comment type="caution">
    <text evidence="2">The sequence shown here is derived from an EMBL/GenBank/DDBJ whole genome shotgun (WGS) entry which is preliminary data.</text>
</comment>
<feature type="compositionally biased region" description="Acidic residues" evidence="1">
    <location>
        <begin position="25"/>
        <end position="37"/>
    </location>
</feature>
<keyword evidence="3" id="KW-1185">Reference proteome</keyword>
<sequence length="88" mass="10268">MFESLNSDRAEKVMIMFEPLNSDIELSDEDGDEDYIIESEHNSSSDESADENEEIIENSNEEEANIILAAMRVRMKTRKLLKIRMKRK</sequence>
<dbReference type="EMBL" id="JASPKY010000073">
    <property type="protein sequence ID" value="KAK9739567.1"/>
    <property type="molecule type" value="Genomic_DNA"/>
</dbReference>
<accession>A0AAW1M0W7</accession>
<protein>
    <submittedName>
        <fullName evidence="2">Uncharacterized protein</fullName>
    </submittedName>
</protein>
<evidence type="ECO:0000313" key="2">
    <source>
        <dbReference type="EMBL" id="KAK9739567.1"/>
    </source>
</evidence>
<reference evidence="2 3" key="1">
    <citation type="journal article" date="2024" name="BMC Genomics">
        <title>De novo assembly and annotation of Popillia japonica's genome with initial clues to its potential as an invasive pest.</title>
        <authorList>
            <person name="Cucini C."/>
            <person name="Boschi S."/>
            <person name="Funari R."/>
            <person name="Cardaioli E."/>
            <person name="Iannotti N."/>
            <person name="Marturano G."/>
            <person name="Paoli F."/>
            <person name="Bruttini M."/>
            <person name="Carapelli A."/>
            <person name="Frati F."/>
            <person name="Nardi F."/>
        </authorList>
    </citation>
    <scope>NUCLEOTIDE SEQUENCE [LARGE SCALE GENOMIC DNA]</scope>
    <source>
        <strain evidence="2">DMR45628</strain>
    </source>
</reference>
<evidence type="ECO:0000256" key="1">
    <source>
        <dbReference type="SAM" id="MobiDB-lite"/>
    </source>
</evidence>